<dbReference type="EMBL" id="BMGG01000004">
    <property type="protein sequence ID" value="GGC66749.1"/>
    <property type="molecule type" value="Genomic_DNA"/>
</dbReference>
<dbReference type="InterPro" id="IPR006665">
    <property type="entry name" value="OmpA-like"/>
</dbReference>
<dbReference type="GO" id="GO:0009279">
    <property type="term" value="C:cell outer membrane"/>
    <property type="evidence" value="ECO:0007669"/>
    <property type="project" value="UniProtKB-SubCell"/>
</dbReference>
<feature type="domain" description="OmpA-like" evidence="6">
    <location>
        <begin position="53"/>
        <end position="172"/>
    </location>
</feature>
<dbReference type="PROSITE" id="PS51257">
    <property type="entry name" value="PROKAR_LIPOPROTEIN"/>
    <property type="match status" value="1"/>
</dbReference>
<keyword evidence="2 4" id="KW-0472">Membrane</keyword>
<evidence type="ECO:0000256" key="1">
    <source>
        <dbReference type="ARBA" id="ARBA00004442"/>
    </source>
</evidence>
<organism evidence="7 8">
    <name type="scientific">Chelatococcus reniformis</name>
    <dbReference type="NCBI Taxonomy" id="1494448"/>
    <lineage>
        <taxon>Bacteria</taxon>
        <taxon>Pseudomonadati</taxon>
        <taxon>Pseudomonadota</taxon>
        <taxon>Alphaproteobacteria</taxon>
        <taxon>Hyphomicrobiales</taxon>
        <taxon>Chelatococcaceae</taxon>
        <taxon>Chelatococcus</taxon>
    </lineage>
</organism>
<keyword evidence="3" id="KW-0998">Cell outer membrane</keyword>
<evidence type="ECO:0000256" key="3">
    <source>
        <dbReference type="ARBA" id="ARBA00023237"/>
    </source>
</evidence>
<dbReference type="PANTHER" id="PTHR30329">
    <property type="entry name" value="STATOR ELEMENT OF FLAGELLAR MOTOR COMPLEX"/>
    <property type="match status" value="1"/>
</dbReference>
<evidence type="ECO:0000259" key="6">
    <source>
        <dbReference type="PROSITE" id="PS51123"/>
    </source>
</evidence>
<feature type="chain" id="PRO_5036905014" evidence="5">
    <location>
        <begin position="26"/>
        <end position="174"/>
    </location>
</feature>
<name>A0A916XEV0_9HYPH</name>
<dbReference type="PANTHER" id="PTHR30329:SF21">
    <property type="entry name" value="LIPOPROTEIN YIAD-RELATED"/>
    <property type="match status" value="1"/>
</dbReference>
<protein>
    <submittedName>
        <fullName evidence="7">Membrane protein</fullName>
    </submittedName>
</protein>
<gene>
    <name evidence="7" type="ORF">GCM10010994_26660</name>
</gene>
<dbReference type="Pfam" id="PF00691">
    <property type="entry name" value="OmpA"/>
    <property type="match status" value="1"/>
</dbReference>
<keyword evidence="8" id="KW-1185">Reference proteome</keyword>
<comment type="caution">
    <text evidence="7">The sequence shown here is derived from an EMBL/GenBank/DDBJ whole genome shotgun (WGS) entry which is preliminary data.</text>
</comment>
<dbReference type="CDD" id="cd07185">
    <property type="entry name" value="OmpA_C-like"/>
    <property type="match status" value="1"/>
</dbReference>
<dbReference type="InterPro" id="IPR050330">
    <property type="entry name" value="Bact_OuterMem_StrucFunc"/>
</dbReference>
<dbReference type="RefSeq" id="WP_188609645.1">
    <property type="nucleotide sequence ID" value="NZ_BMGG01000004.1"/>
</dbReference>
<evidence type="ECO:0000313" key="7">
    <source>
        <dbReference type="EMBL" id="GGC66749.1"/>
    </source>
</evidence>
<dbReference type="Proteomes" id="UP000637002">
    <property type="component" value="Unassembled WGS sequence"/>
</dbReference>
<keyword evidence="5" id="KW-0732">Signal</keyword>
<reference evidence="7" key="1">
    <citation type="journal article" date="2014" name="Int. J. Syst. Evol. Microbiol.">
        <title>Complete genome sequence of Corynebacterium casei LMG S-19264T (=DSM 44701T), isolated from a smear-ripened cheese.</title>
        <authorList>
            <consortium name="US DOE Joint Genome Institute (JGI-PGF)"/>
            <person name="Walter F."/>
            <person name="Albersmeier A."/>
            <person name="Kalinowski J."/>
            <person name="Ruckert C."/>
        </authorList>
    </citation>
    <scope>NUCLEOTIDE SEQUENCE</scope>
    <source>
        <strain evidence="7">CGMCC 1.12919</strain>
    </source>
</reference>
<dbReference type="PRINTS" id="PR01021">
    <property type="entry name" value="OMPADOMAIN"/>
</dbReference>
<dbReference type="Gene3D" id="3.30.1330.60">
    <property type="entry name" value="OmpA-like domain"/>
    <property type="match status" value="1"/>
</dbReference>
<evidence type="ECO:0000256" key="2">
    <source>
        <dbReference type="ARBA" id="ARBA00023136"/>
    </source>
</evidence>
<accession>A0A916XEV0</accession>
<comment type="subcellular location">
    <subcellularLocation>
        <location evidence="1">Cell outer membrane</location>
    </subcellularLocation>
</comment>
<evidence type="ECO:0000256" key="5">
    <source>
        <dbReference type="SAM" id="SignalP"/>
    </source>
</evidence>
<evidence type="ECO:0000256" key="4">
    <source>
        <dbReference type="PROSITE-ProRule" id="PRU00473"/>
    </source>
</evidence>
<proteinExistence type="predicted"/>
<dbReference type="PROSITE" id="PS51123">
    <property type="entry name" value="OMPA_2"/>
    <property type="match status" value="1"/>
</dbReference>
<dbReference type="SUPFAM" id="SSF103088">
    <property type="entry name" value="OmpA-like"/>
    <property type="match status" value="1"/>
</dbReference>
<dbReference type="InterPro" id="IPR036737">
    <property type="entry name" value="OmpA-like_sf"/>
</dbReference>
<reference evidence="7" key="2">
    <citation type="submission" date="2020-09" db="EMBL/GenBank/DDBJ databases">
        <authorList>
            <person name="Sun Q."/>
            <person name="Zhou Y."/>
        </authorList>
    </citation>
    <scope>NUCLEOTIDE SEQUENCE</scope>
    <source>
        <strain evidence="7">CGMCC 1.12919</strain>
    </source>
</reference>
<evidence type="ECO:0000313" key="8">
    <source>
        <dbReference type="Proteomes" id="UP000637002"/>
    </source>
</evidence>
<dbReference type="InterPro" id="IPR006664">
    <property type="entry name" value="OMP_bac"/>
</dbReference>
<dbReference type="AlphaFoldDB" id="A0A916XEV0"/>
<feature type="signal peptide" evidence="5">
    <location>
        <begin position="1"/>
        <end position="25"/>
    </location>
</feature>
<sequence length="174" mass="18671">MRIGKWAAKAALLTAALLLAGCASEAVRGPVGPSPNVTNAPVGSGADVPPGSNEDFIVNVGRRVYFKEGSAELDDTARVTLDNQAAWLAKFPRWNAKIQGFADDPGSDEQNRALGLRRADAVKAYLSAHGVAPGRLRAKTYGREKERIVRDCADISCKAQNRRVITNLEGDRDL</sequence>